<dbReference type="Gene3D" id="3.40.190.10">
    <property type="entry name" value="Periplasmic binding protein-like II"/>
    <property type="match status" value="2"/>
</dbReference>
<evidence type="ECO:0000256" key="2">
    <source>
        <dbReference type="SAM" id="Phobius"/>
    </source>
</evidence>
<feature type="compositionally biased region" description="Low complexity" evidence="1">
    <location>
        <begin position="64"/>
        <end position="75"/>
    </location>
</feature>
<keyword evidence="2" id="KW-1133">Transmembrane helix</keyword>
<sequence>MTDRTSPDQPGTPDDAPTPSAPAPRTPAPDPATGERQDDRTAQAPPSGVDDLRHETPGDRRATPAAVGGPVAPGADDTDLPAGQPHPGPPAEPYDPSLLHDDDATDGPLISRRHLLVGGVAVGALLLGGAGGYLLGASRSAAVSPAGAVAGGASPSLGPTLLTTKVLRIVEGGGICEAPLYAAHHLGIFKDYGLNVEVVRSAAGEDTKDGISSGTYAGGPGIFFSWLKPIEQGLDVKLTTGLHEGCLRLVVLNDSPYDDVALLRGKKIGVSSIGNSAMSFFSLDLLDAGINPDPAAGEVEWVVYDNDILPQALQDGEIQAIAASDPVALLPTLGGYAHELANNQQGLNAQTYCCATAINGALVRDEPEVAKALTEAWAEGARYVGANIDEIAQLEVDKQLVAADVETVRSVLTTYGFSPSAVGLRQEIEPGIAKFAKTGYLDQGTDPKKLADLVYADLGLTW</sequence>
<evidence type="ECO:0000313" key="4">
    <source>
        <dbReference type="EMBL" id="MBM7480554.1"/>
    </source>
</evidence>
<evidence type="ECO:0000313" key="5">
    <source>
        <dbReference type="Proteomes" id="UP000698059"/>
    </source>
</evidence>
<gene>
    <name evidence="4" type="ORF">JOD49_003474</name>
</gene>
<feature type="compositionally biased region" description="Basic and acidic residues" evidence="1">
    <location>
        <begin position="50"/>
        <end position="62"/>
    </location>
</feature>
<evidence type="ECO:0000256" key="1">
    <source>
        <dbReference type="SAM" id="MobiDB-lite"/>
    </source>
</evidence>
<keyword evidence="5" id="KW-1185">Reference proteome</keyword>
<organism evidence="4 5">
    <name type="scientific">Oerskovia jenensis</name>
    <dbReference type="NCBI Taxonomy" id="162169"/>
    <lineage>
        <taxon>Bacteria</taxon>
        <taxon>Bacillati</taxon>
        <taxon>Actinomycetota</taxon>
        <taxon>Actinomycetes</taxon>
        <taxon>Micrococcales</taxon>
        <taxon>Cellulomonadaceae</taxon>
        <taxon>Oerskovia</taxon>
    </lineage>
</organism>
<dbReference type="PANTHER" id="PTHR30024">
    <property type="entry name" value="ALIPHATIC SULFONATES-BINDING PROTEIN-RELATED"/>
    <property type="match status" value="1"/>
</dbReference>
<proteinExistence type="predicted"/>
<dbReference type="EMBL" id="JAFBBO010000001">
    <property type="protein sequence ID" value="MBM7480554.1"/>
    <property type="molecule type" value="Genomic_DNA"/>
</dbReference>
<dbReference type="Pfam" id="PF09084">
    <property type="entry name" value="NMT1"/>
    <property type="match status" value="1"/>
</dbReference>
<protein>
    <submittedName>
        <fullName evidence="4">NitT/TauT family transport system substrate-binding protein</fullName>
    </submittedName>
</protein>
<feature type="compositionally biased region" description="Pro residues" evidence="1">
    <location>
        <begin position="19"/>
        <end position="30"/>
    </location>
</feature>
<reference evidence="4 5" key="1">
    <citation type="submission" date="2021-01" db="EMBL/GenBank/DDBJ databases">
        <title>Sequencing the genomes of 1000 actinobacteria strains.</title>
        <authorList>
            <person name="Klenk H.-P."/>
        </authorList>
    </citation>
    <scope>NUCLEOTIDE SEQUENCE [LARGE SCALE GENOMIC DNA]</scope>
    <source>
        <strain evidence="4 5">DSM 46000</strain>
    </source>
</reference>
<evidence type="ECO:0000259" key="3">
    <source>
        <dbReference type="Pfam" id="PF09084"/>
    </source>
</evidence>
<name>A0ABS2LL04_9CELL</name>
<feature type="compositionally biased region" description="Pro residues" evidence="1">
    <location>
        <begin position="84"/>
        <end position="93"/>
    </location>
</feature>
<dbReference type="InterPro" id="IPR015168">
    <property type="entry name" value="SsuA/THI5"/>
</dbReference>
<feature type="domain" description="SsuA/THI5-like" evidence="3">
    <location>
        <begin position="178"/>
        <end position="387"/>
    </location>
</feature>
<keyword evidence="2" id="KW-0812">Transmembrane</keyword>
<dbReference type="SUPFAM" id="SSF53850">
    <property type="entry name" value="Periplasmic binding protein-like II"/>
    <property type="match status" value="1"/>
</dbReference>
<feature type="region of interest" description="Disordered" evidence="1">
    <location>
        <begin position="1"/>
        <end position="106"/>
    </location>
</feature>
<dbReference type="PANTHER" id="PTHR30024:SF21">
    <property type="entry name" value="ABC TRANSPORTER SUBSTRATE-BINDING PROTEIN"/>
    <property type="match status" value="1"/>
</dbReference>
<keyword evidence="2" id="KW-0472">Membrane</keyword>
<accession>A0ABS2LL04</accession>
<dbReference type="RefSeq" id="WP_205308311.1">
    <property type="nucleotide sequence ID" value="NZ_BAAAVF010000001.1"/>
</dbReference>
<feature type="transmembrane region" description="Helical" evidence="2">
    <location>
        <begin position="115"/>
        <end position="135"/>
    </location>
</feature>
<comment type="caution">
    <text evidence="4">The sequence shown here is derived from an EMBL/GenBank/DDBJ whole genome shotgun (WGS) entry which is preliminary data.</text>
</comment>
<dbReference type="Proteomes" id="UP000698059">
    <property type="component" value="Unassembled WGS sequence"/>
</dbReference>